<dbReference type="SUPFAM" id="SSF56672">
    <property type="entry name" value="DNA/RNA polymerases"/>
    <property type="match status" value="1"/>
</dbReference>
<feature type="region of interest" description="Disordered" evidence="1">
    <location>
        <begin position="94"/>
        <end position="114"/>
    </location>
</feature>
<evidence type="ECO:0000313" key="4">
    <source>
        <dbReference type="EMBL" id="GKV30780.1"/>
    </source>
</evidence>
<dbReference type="EMBL" id="BPVZ01000088">
    <property type="protein sequence ID" value="GKV30780.1"/>
    <property type="molecule type" value="Genomic_DNA"/>
</dbReference>
<feature type="domain" description="Retrotransposon gag" evidence="2">
    <location>
        <begin position="1"/>
        <end position="61"/>
    </location>
</feature>
<evidence type="ECO:0000259" key="2">
    <source>
        <dbReference type="Pfam" id="PF03732"/>
    </source>
</evidence>
<dbReference type="Gene3D" id="3.10.10.10">
    <property type="entry name" value="HIV Type 1 Reverse Transcriptase, subunit A, domain 1"/>
    <property type="match status" value="1"/>
</dbReference>
<gene>
    <name evidence="4" type="ORF">SLEP1_g39560</name>
</gene>
<feature type="domain" description="Integrase zinc-binding" evidence="3">
    <location>
        <begin position="302"/>
        <end position="350"/>
    </location>
</feature>
<dbReference type="Gene3D" id="1.10.340.70">
    <property type="match status" value="1"/>
</dbReference>
<accession>A0AAV5L175</accession>
<protein>
    <recommendedName>
        <fullName evidence="6">Integrase zinc-binding domain-containing protein</fullName>
    </recommendedName>
</protein>
<keyword evidence="5" id="KW-1185">Reference proteome</keyword>
<dbReference type="PANTHER" id="PTHR35046">
    <property type="entry name" value="ZINC KNUCKLE (CCHC-TYPE) FAMILY PROTEIN"/>
    <property type="match status" value="1"/>
</dbReference>
<dbReference type="Gene3D" id="3.30.70.270">
    <property type="match status" value="1"/>
</dbReference>
<dbReference type="InterPro" id="IPR041588">
    <property type="entry name" value="Integrase_H2C2"/>
</dbReference>
<dbReference type="Pfam" id="PF03732">
    <property type="entry name" value="Retrotrans_gag"/>
    <property type="match status" value="1"/>
</dbReference>
<dbReference type="InterPro" id="IPR005162">
    <property type="entry name" value="Retrotrans_gag_dom"/>
</dbReference>
<dbReference type="PANTHER" id="PTHR35046:SF9">
    <property type="entry name" value="RNA-DIRECTED DNA POLYMERASE"/>
    <property type="match status" value="1"/>
</dbReference>
<organism evidence="4 5">
    <name type="scientific">Rubroshorea leprosula</name>
    <dbReference type="NCBI Taxonomy" id="152421"/>
    <lineage>
        <taxon>Eukaryota</taxon>
        <taxon>Viridiplantae</taxon>
        <taxon>Streptophyta</taxon>
        <taxon>Embryophyta</taxon>
        <taxon>Tracheophyta</taxon>
        <taxon>Spermatophyta</taxon>
        <taxon>Magnoliopsida</taxon>
        <taxon>eudicotyledons</taxon>
        <taxon>Gunneridae</taxon>
        <taxon>Pentapetalae</taxon>
        <taxon>rosids</taxon>
        <taxon>malvids</taxon>
        <taxon>Malvales</taxon>
        <taxon>Dipterocarpaceae</taxon>
        <taxon>Rubroshorea</taxon>
    </lineage>
</organism>
<proteinExistence type="predicted"/>
<evidence type="ECO:0000256" key="1">
    <source>
        <dbReference type="SAM" id="MobiDB-lite"/>
    </source>
</evidence>
<reference evidence="4 5" key="1">
    <citation type="journal article" date="2021" name="Commun. Biol.">
        <title>The genome of Shorea leprosula (Dipterocarpaceae) highlights the ecological relevance of drought in aseasonal tropical rainforests.</title>
        <authorList>
            <person name="Ng K.K.S."/>
            <person name="Kobayashi M.J."/>
            <person name="Fawcett J.A."/>
            <person name="Hatakeyama M."/>
            <person name="Paape T."/>
            <person name="Ng C.H."/>
            <person name="Ang C.C."/>
            <person name="Tnah L.H."/>
            <person name="Lee C.T."/>
            <person name="Nishiyama T."/>
            <person name="Sese J."/>
            <person name="O'Brien M.J."/>
            <person name="Copetti D."/>
            <person name="Mohd Noor M.I."/>
            <person name="Ong R.C."/>
            <person name="Putra M."/>
            <person name="Sireger I.Z."/>
            <person name="Indrioko S."/>
            <person name="Kosugi Y."/>
            <person name="Izuno A."/>
            <person name="Isagi Y."/>
            <person name="Lee S.L."/>
            <person name="Shimizu K.K."/>
        </authorList>
    </citation>
    <scope>NUCLEOTIDE SEQUENCE [LARGE SCALE GENOMIC DNA]</scope>
    <source>
        <strain evidence="4">214</strain>
    </source>
</reference>
<sequence>MRKRFVPSHYYHELYKKLQGLRQGHQSMEEYYQEMEKLMIIANVKEDKEATMEKFLQGLNPNIHDQMEMQHYVELEDMVYMAIIVERQLKKSERTCASHNPGSNPWKPNKDLDTDEMPPVEDAYEEEFAIQGDLLVEMGALSVQENDVDEVQQENIFHARITRMYFLKKRHLDYLQYERLNIKLILYQVSELMEKGYVRESMSPCTVLVLLVPKKDWTWKMRIDCKAINSITVKYRYPIPFLDDMMDELYGVCVFSKIDLKSQHKLNKRHARWMEFIKMFPYAIRYKQGKENVVADALSHWESHSGRLMGHFGVAKTLAILQEHFFWPHMKRDVERICGRCVTCRQAKSRVQSVGFVYATTYFQ</sequence>
<evidence type="ECO:0000259" key="3">
    <source>
        <dbReference type="Pfam" id="PF17921"/>
    </source>
</evidence>
<dbReference type="InterPro" id="IPR043502">
    <property type="entry name" value="DNA/RNA_pol_sf"/>
</dbReference>
<dbReference type="Pfam" id="PF17921">
    <property type="entry name" value="Integrase_H2C2"/>
    <property type="match status" value="1"/>
</dbReference>
<evidence type="ECO:0008006" key="6">
    <source>
        <dbReference type="Google" id="ProtNLM"/>
    </source>
</evidence>
<name>A0AAV5L175_9ROSI</name>
<dbReference type="InterPro" id="IPR043128">
    <property type="entry name" value="Rev_trsase/Diguanyl_cyclase"/>
</dbReference>
<dbReference type="Proteomes" id="UP001054252">
    <property type="component" value="Unassembled WGS sequence"/>
</dbReference>
<dbReference type="AlphaFoldDB" id="A0AAV5L175"/>
<evidence type="ECO:0000313" key="5">
    <source>
        <dbReference type="Proteomes" id="UP001054252"/>
    </source>
</evidence>
<comment type="caution">
    <text evidence="4">The sequence shown here is derived from an EMBL/GenBank/DDBJ whole genome shotgun (WGS) entry which is preliminary data.</text>
</comment>